<feature type="domain" description="PPM-type phosphatase" evidence="9">
    <location>
        <begin position="683"/>
        <end position="886"/>
    </location>
</feature>
<keyword evidence="8" id="KW-0472">Membrane</keyword>
<evidence type="ECO:0000256" key="3">
    <source>
        <dbReference type="ARBA" id="ARBA00022737"/>
    </source>
</evidence>
<dbReference type="Gene3D" id="3.60.40.10">
    <property type="entry name" value="PPM-type phosphatase domain"/>
    <property type="match status" value="1"/>
</dbReference>
<keyword evidence="8" id="KW-1133">Transmembrane helix</keyword>
<dbReference type="EMBL" id="FONY01000009">
    <property type="protein sequence ID" value="SFE88879.1"/>
    <property type="molecule type" value="Genomic_DNA"/>
</dbReference>
<comment type="subcellular location">
    <subcellularLocation>
        <location evidence="1">Cytoplasm</location>
    </subcellularLocation>
</comment>
<dbReference type="PANTHER" id="PTHR46630">
    <property type="entry name" value="TETRATRICOPEPTIDE REPEAT PROTEIN 29"/>
    <property type="match status" value="1"/>
</dbReference>
<evidence type="ECO:0000256" key="4">
    <source>
        <dbReference type="ARBA" id="ARBA00022803"/>
    </source>
</evidence>
<dbReference type="GO" id="GO:0005737">
    <property type="term" value="C:cytoplasm"/>
    <property type="evidence" value="ECO:0007669"/>
    <property type="project" value="UniProtKB-SubCell"/>
</dbReference>
<gene>
    <name evidence="10" type="ORF">SAMN04488541_100942</name>
</gene>
<dbReference type="OrthoDB" id="1119265at2"/>
<dbReference type="Pfam" id="PF13181">
    <property type="entry name" value="TPR_8"/>
    <property type="match status" value="4"/>
</dbReference>
<keyword evidence="7" id="KW-0175">Coiled coil</keyword>
<dbReference type="InterPro" id="IPR051476">
    <property type="entry name" value="Bac_ResReg_Asp_Phosphatase"/>
</dbReference>
<dbReference type="Pfam" id="PF13424">
    <property type="entry name" value="TPR_12"/>
    <property type="match status" value="1"/>
</dbReference>
<dbReference type="Proteomes" id="UP000199513">
    <property type="component" value="Unassembled WGS sequence"/>
</dbReference>
<keyword evidence="3" id="KW-0677">Repeat</keyword>
<dbReference type="Gene3D" id="1.25.40.10">
    <property type="entry name" value="Tetratricopeptide repeat domain"/>
    <property type="match status" value="2"/>
</dbReference>
<accession>A0A1I2E8B8</accession>
<evidence type="ECO:0000256" key="5">
    <source>
        <dbReference type="ARBA" id="ARBA00038253"/>
    </source>
</evidence>
<name>A0A1I2E8B8_9BACT</name>
<sequence length="886" mass="102768">MKNIFFIAFFILYLSLCHAQDRGELLARLQKSNSQAEKVQILEQLATISKQTNQIDNAISYFKQALDLTDESGSVTVIGSLCQKIADLYLQKQEYETAVEYALQALSLHEKDKNNQKVADLQHYIGSIYKKNQVYEKAIEYFQKSYQYYRQSENIELQKQVLSSLSETYYLNGQLAESEKNYAELVNLAYASNDIKTETEALTKIAVVCTAEKRYEEAIHYTQELSSIYEKNKQINQLAFTQQNLGYLYRQKGDLAQSEAYFQSAIATFEKIKQKDATILSNIAVTYSMLGNFTKSQEYHLQAIEIEKKRNIPEDLADKYNLVAANSLLSQNPFQALQYANQAVQIATPANAYKQLKDSYLILSEVYNRQNDFKAAQDAFKKADEYSKIIENQATKSKENLQKKRIEAQERESDLLLLLSEKEKQSLALRQALLEAEKKEQELTLLKKESELNEANVKNQRLAKERAEQQLRLAEQLLETERQKQQILTLNQEKIMQELALEKQKVAQEEQQKAIELERNRNQIRNLQLKQELQEQKMRERFVYLGGLAALLIMLIMAWAIRRSNRQRKLIQEKNKTLEKQQKQIQEINEELRTSEEEIRQNAEELLVTNEQLESSLRQLSIQNEIIAAKNRDITASITYAKRIQHSILPLPEQMQATFGEYCLLFRPKDIISGDFYWLRMLPDNRILFSVVDCTGHGVPGAFMSLIGSNLLKEIVDEKKIYSPELILNELSKGIKYTLQQEKTANRDGMDLAIVLIDKENRKVEFAGAKNPIVYVQNGELFYLKGDHYEIGGNTTKQDVYYTKQQISLPNDESEKTTFYLFTDGYQDQFGGTEGRGFSIRKFREFLHQIYYLPMQEQERLLAENLAQWQGKTRQIDDICVVGFRV</sequence>
<dbReference type="SMART" id="SM00028">
    <property type="entry name" value="TPR"/>
    <property type="match status" value="6"/>
</dbReference>
<feature type="coiled-coil region" evidence="7">
    <location>
        <begin position="391"/>
        <end position="537"/>
    </location>
</feature>
<keyword evidence="4 6" id="KW-0802">TPR repeat</keyword>
<evidence type="ECO:0000256" key="6">
    <source>
        <dbReference type="PROSITE-ProRule" id="PRU00339"/>
    </source>
</evidence>
<dbReference type="InterPro" id="IPR036457">
    <property type="entry name" value="PPM-type-like_dom_sf"/>
</dbReference>
<feature type="repeat" description="TPR" evidence="6">
    <location>
        <begin position="119"/>
        <end position="152"/>
    </location>
</feature>
<evidence type="ECO:0000313" key="10">
    <source>
        <dbReference type="EMBL" id="SFE88879.1"/>
    </source>
</evidence>
<evidence type="ECO:0000256" key="8">
    <source>
        <dbReference type="SAM" id="Phobius"/>
    </source>
</evidence>
<evidence type="ECO:0000256" key="7">
    <source>
        <dbReference type="SAM" id="Coils"/>
    </source>
</evidence>
<evidence type="ECO:0000256" key="1">
    <source>
        <dbReference type="ARBA" id="ARBA00004496"/>
    </source>
</evidence>
<dbReference type="InterPro" id="IPR019734">
    <property type="entry name" value="TPR_rpt"/>
</dbReference>
<feature type="transmembrane region" description="Helical" evidence="8">
    <location>
        <begin position="542"/>
        <end position="561"/>
    </location>
</feature>
<evidence type="ECO:0000313" key="11">
    <source>
        <dbReference type="Proteomes" id="UP000199513"/>
    </source>
</evidence>
<evidence type="ECO:0000256" key="2">
    <source>
        <dbReference type="ARBA" id="ARBA00022490"/>
    </source>
</evidence>
<keyword evidence="11" id="KW-1185">Reference proteome</keyword>
<dbReference type="InterPro" id="IPR001932">
    <property type="entry name" value="PPM-type_phosphatase-like_dom"/>
</dbReference>
<dbReference type="AlphaFoldDB" id="A0A1I2E8B8"/>
<feature type="repeat" description="TPR" evidence="6">
    <location>
        <begin position="39"/>
        <end position="72"/>
    </location>
</feature>
<dbReference type="STRING" id="1003.SAMN04488541_100942"/>
<keyword evidence="8" id="KW-0812">Transmembrane</keyword>
<keyword evidence="2" id="KW-0963">Cytoplasm</keyword>
<reference evidence="10 11" key="1">
    <citation type="submission" date="2016-10" db="EMBL/GenBank/DDBJ databases">
        <authorList>
            <person name="de Groot N.N."/>
        </authorList>
    </citation>
    <scope>NUCLEOTIDE SEQUENCE [LARGE SCALE GENOMIC DNA]</scope>
    <source>
        <strain>GEY</strain>
        <strain evidence="11">DSM 9560</strain>
    </source>
</reference>
<evidence type="ECO:0000259" key="9">
    <source>
        <dbReference type="Pfam" id="PF07228"/>
    </source>
</evidence>
<comment type="similarity">
    <text evidence="5">Belongs to the Rap family.</text>
</comment>
<proteinExistence type="inferred from homology"/>
<dbReference type="RefSeq" id="WP_091542125.1">
    <property type="nucleotide sequence ID" value="NZ_FONY01000009.1"/>
</dbReference>
<dbReference type="PROSITE" id="PS50005">
    <property type="entry name" value="TPR"/>
    <property type="match status" value="2"/>
</dbReference>
<dbReference type="SUPFAM" id="SSF48452">
    <property type="entry name" value="TPR-like"/>
    <property type="match status" value="3"/>
</dbReference>
<dbReference type="Pfam" id="PF07228">
    <property type="entry name" value="SpoIIE"/>
    <property type="match status" value="1"/>
</dbReference>
<dbReference type="PANTHER" id="PTHR46630:SF1">
    <property type="entry name" value="TETRATRICOPEPTIDE REPEAT PROTEIN 29"/>
    <property type="match status" value="1"/>
</dbReference>
<protein>
    <submittedName>
        <fullName evidence="10">Serine phosphatase RsbU, regulator of sigma subunit</fullName>
    </submittedName>
</protein>
<feature type="coiled-coil region" evidence="7">
    <location>
        <begin position="561"/>
        <end position="630"/>
    </location>
</feature>
<dbReference type="InterPro" id="IPR011990">
    <property type="entry name" value="TPR-like_helical_dom_sf"/>
</dbReference>
<organism evidence="10 11">
    <name type="scientific">Thermoflexibacter ruber</name>
    <dbReference type="NCBI Taxonomy" id="1003"/>
    <lineage>
        <taxon>Bacteria</taxon>
        <taxon>Pseudomonadati</taxon>
        <taxon>Bacteroidota</taxon>
        <taxon>Cytophagia</taxon>
        <taxon>Cytophagales</taxon>
        <taxon>Thermoflexibacteraceae</taxon>
        <taxon>Thermoflexibacter</taxon>
    </lineage>
</organism>